<evidence type="ECO:0000256" key="3">
    <source>
        <dbReference type="ARBA" id="ARBA00022898"/>
    </source>
</evidence>
<dbReference type="GO" id="GO:0016846">
    <property type="term" value="F:carbon-sulfur lyase activity"/>
    <property type="evidence" value="ECO:0007669"/>
    <property type="project" value="InterPro"/>
</dbReference>
<dbReference type="EMBL" id="CM010716">
    <property type="protein sequence ID" value="RZC49876.1"/>
    <property type="molecule type" value="Genomic_DNA"/>
</dbReference>
<keyword evidence="3" id="KW-0663">Pyridoxal phosphate</keyword>
<dbReference type="InterPro" id="IPR015421">
    <property type="entry name" value="PyrdxlP-dep_Trfase_major"/>
</dbReference>
<dbReference type="InterPro" id="IPR050478">
    <property type="entry name" value="Ethylene_sulfur-biosynth"/>
</dbReference>
<dbReference type="InterPro" id="IPR006948">
    <property type="entry name" value="Alliinase_C"/>
</dbReference>
<proteinExistence type="inferred from homology"/>
<dbReference type="InterPro" id="IPR015424">
    <property type="entry name" value="PyrdxlP-dep_Trfase"/>
</dbReference>
<organism evidence="6 7">
    <name type="scientific">Papaver somniferum</name>
    <name type="common">Opium poppy</name>
    <dbReference type="NCBI Taxonomy" id="3469"/>
    <lineage>
        <taxon>Eukaryota</taxon>
        <taxon>Viridiplantae</taxon>
        <taxon>Streptophyta</taxon>
        <taxon>Embryophyta</taxon>
        <taxon>Tracheophyta</taxon>
        <taxon>Spermatophyta</taxon>
        <taxon>Magnoliopsida</taxon>
        <taxon>Ranunculales</taxon>
        <taxon>Papaveraceae</taxon>
        <taxon>Papaveroideae</taxon>
        <taxon>Papaver</taxon>
    </lineage>
</organism>
<dbReference type="AlphaFoldDB" id="A0A4Y7IP37"/>
<sequence length="406" mass="45710">MCPRPANVVSAEKKEDSTKKQQPLETINLDQGDPTMFVEYWKKAGEKSSIVIPGWQNLSYFPNINGGNICWFLEKEFSDEIKKLHELVGNAITKDRYIVVGTGSTQLYQASLFALASTDDTGNDSSSRPMDVVSAVPYYSSYPAVTDFLKSGLYKWSGDACKFDDKNEPYIEVVCSPNNPDGHTMTPVVNGNRGKLIHDLAYYWPQYTPIPKPADHDIMLFTVSKSTGHAGTRLGWAIVKDEKIARKMTKFIELSTIGVSKDSQYRAATIMRAVTESAQSISLQLAGNFFDFGRKTMVDRWERLRKVASENGAFSLPKYSKRYCNYFGEIREAHPGFAWLKCNLENVEDCESLLEGKLKILVRGGKNFGMDYKKYVRVSLIDQEDKFQMLLDRLSSVSSSSTKIKA</sequence>
<evidence type="ECO:0000256" key="1">
    <source>
        <dbReference type="ARBA" id="ARBA00001933"/>
    </source>
</evidence>
<keyword evidence="7" id="KW-1185">Reference proteome</keyword>
<evidence type="ECO:0000256" key="2">
    <source>
        <dbReference type="ARBA" id="ARBA00006312"/>
    </source>
</evidence>
<dbReference type="InterPro" id="IPR037029">
    <property type="entry name" value="Alliinase_N_sf"/>
</dbReference>
<comment type="similarity">
    <text evidence="2">Belongs to the alliinase family.</text>
</comment>
<accession>A0A4Y7IP37</accession>
<dbReference type="Gene3D" id="3.40.640.10">
    <property type="entry name" value="Type I PLP-dependent aspartate aminotransferase-like (Major domain)"/>
    <property type="match status" value="1"/>
</dbReference>
<dbReference type="Gramene" id="RZC49876">
    <property type="protein sequence ID" value="RZC49876"/>
    <property type="gene ID" value="C5167_018303"/>
</dbReference>
<feature type="region of interest" description="Disordered" evidence="4">
    <location>
        <begin position="1"/>
        <end position="22"/>
    </location>
</feature>
<dbReference type="CDD" id="cd00609">
    <property type="entry name" value="AAT_like"/>
    <property type="match status" value="1"/>
</dbReference>
<dbReference type="SUPFAM" id="SSF53383">
    <property type="entry name" value="PLP-dependent transferases"/>
    <property type="match status" value="1"/>
</dbReference>
<comment type="cofactor">
    <cofactor evidence="1">
        <name>pyridoxal 5'-phosphate</name>
        <dbReference type="ChEBI" id="CHEBI:597326"/>
    </cofactor>
</comment>
<dbReference type="InterPro" id="IPR015422">
    <property type="entry name" value="PyrdxlP-dep_Trfase_small"/>
</dbReference>
<gene>
    <name evidence="6" type="ORF">C5167_018303</name>
</gene>
<dbReference type="Gene3D" id="2.10.25.30">
    <property type="entry name" value="EGF-like, alliinase"/>
    <property type="match status" value="1"/>
</dbReference>
<evidence type="ECO:0000313" key="7">
    <source>
        <dbReference type="Proteomes" id="UP000316621"/>
    </source>
</evidence>
<dbReference type="GO" id="GO:0006520">
    <property type="term" value="P:amino acid metabolic process"/>
    <property type="evidence" value="ECO:0007669"/>
    <property type="project" value="TreeGrafter"/>
</dbReference>
<dbReference type="Pfam" id="PF04864">
    <property type="entry name" value="Alliinase_C"/>
    <property type="match status" value="1"/>
</dbReference>
<evidence type="ECO:0000313" key="6">
    <source>
        <dbReference type="EMBL" id="RZC49876.1"/>
    </source>
</evidence>
<dbReference type="PANTHER" id="PTHR43795:SF15">
    <property type="entry name" value="TRYPTOPHAN AMINOTRANSFERASE-RELATED PROTEIN 1"/>
    <property type="match status" value="1"/>
</dbReference>
<protein>
    <recommendedName>
        <fullName evidence="5">Alliinase C-terminal domain-containing protein</fullName>
    </recommendedName>
</protein>
<dbReference type="STRING" id="3469.A0A4Y7IP37"/>
<dbReference type="Gene3D" id="3.90.1150.10">
    <property type="entry name" value="Aspartate Aminotransferase, domain 1"/>
    <property type="match status" value="1"/>
</dbReference>
<evidence type="ECO:0000259" key="5">
    <source>
        <dbReference type="Pfam" id="PF04864"/>
    </source>
</evidence>
<dbReference type="PANTHER" id="PTHR43795">
    <property type="entry name" value="BIFUNCTIONAL ASPARTATE AMINOTRANSFERASE AND GLUTAMATE/ASPARTATE-PREPHENATE AMINOTRANSFERASE-RELATED"/>
    <property type="match status" value="1"/>
</dbReference>
<dbReference type="GO" id="GO:0008483">
    <property type="term" value="F:transaminase activity"/>
    <property type="evidence" value="ECO:0007669"/>
    <property type="project" value="TreeGrafter"/>
</dbReference>
<name>A0A4Y7IP37_PAPSO</name>
<feature type="domain" description="Alliinase C-terminal" evidence="5">
    <location>
        <begin position="27"/>
        <end position="397"/>
    </location>
</feature>
<dbReference type="Proteomes" id="UP000316621">
    <property type="component" value="Chromosome 2"/>
</dbReference>
<reference evidence="6 7" key="1">
    <citation type="journal article" date="2018" name="Science">
        <title>The opium poppy genome and morphinan production.</title>
        <authorList>
            <person name="Guo L."/>
            <person name="Winzer T."/>
            <person name="Yang X."/>
            <person name="Li Y."/>
            <person name="Ning Z."/>
            <person name="He Z."/>
            <person name="Teodor R."/>
            <person name="Lu Y."/>
            <person name="Bowser T.A."/>
            <person name="Graham I.A."/>
            <person name="Ye K."/>
        </authorList>
    </citation>
    <scope>NUCLEOTIDE SEQUENCE [LARGE SCALE GENOMIC DNA]</scope>
    <source>
        <strain evidence="7">cv. HN1</strain>
        <tissue evidence="6">Leaves</tissue>
    </source>
</reference>
<evidence type="ECO:0000256" key="4">
    <source>
        <dbReference type="SAM" id="MobiDB-lite"/>
    </source>
</evidence>